<proteinExistence type="predicted"/>
<protein>
    <recommendedName>
        <fullName evidence="5">DUF4203 domain-containing protein</fullName>
    </recommendedName>
</protein>
<dbReference type="Proteomes" id="UP000460412">
    <property type="component" value="Unassembled WGS sequence"/>
</dbReference>
<name>A0A7X3MJ51_9FIRM</name>
<feature type="transmembrane region" description="Helical" evidence="2">
    <location>
        <begin position="183"/>
        <end position="204"/>
    </location>
</feature>
<keyword evidence="2" id="KW-1133">Transmembrane helix</keyword>
<feature type="transmembrane region" description="Helical" evidence="2">
    <location>
        <begin position="105"/>
        <end position="125"/>
    </location>
</feature>
<feature type="compositionally biased region" description="Acidic residues" evidence="1">
    <location>
        <begin position="259"/>
        <end position="270"/>
    </location>
</feature>
<organism evidence="3 4">
    <name type="scientific">Sporofaciens musculi</name>
    <dbReference type="NCBI Taxonomy" id="2681861"/>
    <lineage>
        <taxon>Bacteria</taxon>
        <taxon>Bacillati</taxon>
        <taxon>Bacillota</taxon>
        <taxon>Clostridia</taxon>
        <taxon>Lachnospirales</taxon>
        <taxon>Lachnospiraceae</taxon>
        <taxon>Sporofaciens</taxon>
    </lineage>
</organism>
<feature type="transmembrane region" description="Helical" evidence="2">
    <location>
        <begin position="131"/>
        <end position="151"/>
    </location>
</feature>
<evidence type="ECO:0000313" key="4">
    <source>
        <dbReference type="Proteomes" id="UP000460412"/>
    </source>
</evidence>
<feature type="transmembrane region" description="Helical" evidence="2">
    <location>
        <begin position="54"/>
        <end position="75"/>
    </location>
</feature>
<gene>
    <name evidence="3" type="ORF">GN277_18995</name>
</gene>
<keyword evidence="2" id="KW-0812">Transmembrane</keyword>
<feature type="compositionally biased region" description="Basic and acidic residues" evidence="1">
    <location>
        <begin position="224"/>
        <end position="237"/>
    </location>
</feature>
<evidence type="ECO:0008006" key="5">
    <source>
        <dbReference type="Google" id="ProtNLM"/>
    </source>
</evidence>
<dbReference type="AlphaFoldDB" id="A0A7X3MJ51"/>
<accession>A0A7X3MJ51</accession>
<sequence>MDQAWMMGINLPMISDGQADLVLSRIMQMAVVIQIVMLIVGVLICCFGLKLVRVLSVFAGLVIGSGIGTGAALGLGFSGTMIPVTILLCTVVMAVFCCGVRKLGIFFVVLLHTTGIAASLLLPGIKDITQAMIVLGVSVFAALLMAVFAVIKPELVVVIITGISGGLSVGTAAAALLGITGNIWVGYGISAAAAFIGIWIQFMMQSRKIGKNERVYAERMKGQVSRESEVEKARRILEEEDEETEKPKSSKAVRKSSNDDNDDDDDDDDITIITMS</sequence>
<feature type="transmembrane region" description="Helical" evidence="2">
    <location>
        <begin position="26"/>
        <end position="47"/>
    </location>
</feature>
<evidence type="ECO:0000256" key="2">
    <source>
        <dbReference type="SAM" id="Phobius"/>
    </source>
</evidence>
<evidence type="ECO:0000313" key="3">
    <source>
        <dbReference type="EMBL" id="MXP77386.1"/>
    </source>
</evidence>
<keyword evidence="2" id="KW-0472">Membrane</keyword>
<dbReference type="RefSeq" id="WP_159752673.1">
    <property type="nucleotide sequence ID" value="NZ_WUQX01000001.1"/>
</dbReference>
<reference evidence="3 4" key="1">
    <citation type="submission" date="2019-12" db="EMBL/GenBank/DDBJ databases">
        <title>Sporaefaciens musculi gen. nov., sp. nov., a novel bacterium isolated from the caecum of an obese mouse.</title>
        <authorList>
            <person name="Rasmussen T.S."/>
            <person name="Streidl T."/>
            <person name="Hitch T.C.A."/>
            <person name="Wortmann E."/>
            <person name="Deptula P."/>
            <person name="Hansen M."/>
            <person name="Nielsen D.S."/>
            <person name="Clavel T."/>
            <person name="Vogensen F.K."/>
        </authorList>
    </citation>
    <scope>NUCLEOTIDE SEQUENCE [LARGE SCALE GENOMIC DNA]</scope>
    <source>
        <strain evidence="3 4">WCA-9-b2</strain>
    </source>
</reference>
<comment type="caution">
    <text evidence="3">The sequence shown here is derived from an EMBL/GenBank/DDBJ whole genome shotgun (WGS) entry which is preliminary data.</text>
</comment>
<dbReference type="EMBL" id="WUQX01000001">
    <property type="protein sequence ID" value="MXP77386.1"/>
    <property type="molecule type" value="Genomic_DNA"/>
</dbReference>
<feature type="transmembrane region" description="Helical" evidence="2">
    <location>
        <begin position="81"/>
        <end position="98"/>
    </location>
</feature>
<evidence type="ECO:0000256" key="1">
    <source>
        <dbReference type="SAM" id="MobiDB-lite"/>
    </source>
</evidence>
<feature type="transmembrane region" description="Helical" evidence="2">
    <location>
        <begin position="156"/>
        <end position="177"/>
    </location>
</feature>
<keyword evidence="4" id="KW-1185">Reference proteome</keyword>
<feature type="region of interest" description="Disordered" evidence="1">
    <location>
        <begin position="224"/>
        <end position="276"/>
    </location>
</feature>